<organism evidence="2 3">
    <name type="scientific">Candidatus Rhodoblastus alkanivorans</name>
    <dbReference type="NCBI Taxonomy" id="2954117"/>
    <lineage>
        <taxon>Bacteria</taxon>
        <taxon>Pseudomonadati</taxon>
        <taxon>Pseudomonadota</taxon>
        <taxon>Alphaproteobacteria</taxon>
        <taxon>Hyphomicrobiales</taxon>
        <taxon>Rhodoblastaceae</taxon>
        <taxon>Rhodoblastus</taxon>
    </lineage>
</organism>
<evidence type="ECO:0000313" key="3">
    <source>
        <dbReference type="Proteomes" id="UP001139104"/>
    </source>
</evidence>
<dbReference type="SUPFAM" id="SSF51971">
    <property type="entry name" value="Nucleotide-binding domain"/>
    <property type="match status" value="1"/>
</dbReference>
<dbReference type="PANTHER" id="PTHR21197:SF0">
    <property type="entry name" value="UDP-GALACTOPYRANOSE MUTASE"/>
    <property type="match status" value="1"/>
</dbReference>
<dbReference type="Gene3D" id="3.50.50.60">
    <property type="entry name" value="FAD/NAD(P)-binding domain"/>
    <property type="match status" value="1"/>
</dbReference>
<dbReference type="Proteomes" id="UP001139104">
    <property type="component" value="Unassembled WGS sequence"/>
</dbReference>
<gene>
    <name evidence="2" type="ORF">K2U94_18860</name>
</gene>
<reference evidence="2" key="1">
    <citation type="journal article" date="2022" name="ISME J.">
        <title>Identification of active gaseous-alkane degraders at natural gas seeps.</title>
        <authorList>
            <person name="Farhan Ul Haque M."/>
            <person name="Hernandez M."/>
            <person name="Crombie A.T."/>
            <person name="Murrell J.C."/>
        </authorList>
    </citation>
    <scope>NUCLEOTIDE SEQUENCE</scope>
    <source>
        <strain evidence="2">PC2</strain>
    </source>
</reference>
<dbReference type="InterPro" id="IPR036188">
    <property type="entry name" value="FAD/NAD-bd_sf"/>
</dbReference>
<dbReference type="EMBL" id="JAIVFP010000001">
    <property type="protein sequence ID" value="MCI4684801.1"/>
    <property type="molecule type" value="Genomic_DNA"/>
</dbReference>
<name>A0ABS9ZBL8_9HYPH</name>
<dbReference type="Pfam" id="PF01593">
    <property type="entry name" value="Amino_oxidase"/>
    <property type="match status" value="1"/>
</dbReference>
<feature type="domain" description="Amine oxidase" evidence="1">
    <location>
        <begin position="15"/>
        <end position="311"/>
    </location>
</feature>
<dbReference type="NCBIfam" id="NF005548">
    <property type="entry name" value="PRK07208.1-4"/>
    <property type="match status" value="1"/>
</dbReference>
<sequence length="500" mass="56475">MVRFIETLVIGAGPAGLTTAYKLSQEGREVIVLEKDPIYVGGISRTVNYKNFLFDIGGHRFFSKSKTIVDLWREILPDDFIERPRLSRIFYQNKFYAYPLRGFEALRNLGLWESARCMASFGFARAFPFRNPATFHHWVRNQFGERLFSIFFKTYTEKVWGMSCNEISSDWAAQRIKGLSLGAAIFDGLRRSLGLNKSGNNGANSARTLIESFQYPRKGPGMMWEAAAAKIKSNGGEILMGRAVEKLDFDEANKIWTVEAWTADGQCETFRARHVVSSAPIRELMSNLSPTPISLLHARQLRYRDFLTVVLIGKSRRELPDNWVYIHDPAVKVGRVQNFRSWSPEMIPDGVSTCLGLEYFCFEGDGLWTASDAELIELAKREIGRIGLMDPEDVADASVVRQAKAYPVYDETYAANLETIRAELSLRFPNLHLVGRNGMHKYNNQDHAMMTGLLTALNIIAGEIAHDVWRVNEDAEYCEAGISGAEEALVSERLAPRRVA</sequence>
<comment type="caution">
    <text evidence="2">The sequence shown here is derived from an EMBL/GenBank/DDBJ whole genome shotgun (WGS) entry which is preliminary data.</text>
</comment>
<dbReference type="RefSeq" id="WP_243068680.1">
    <property type="nucleotide sequence ID" value="NZ_JAIVFK010000036.1"/>
</dbReference>
<dbReference type="InterPro" id="IPR002937">
    <property type="entry name" value="Amino_oxidase"/>
</dbReference>
<protein>
    <submittedName>
        <fullName evidence="2">NAD(P)/FAD-dependent oxidoreductase</fullName>
    </submittedName>
</protein>
<evidence type="ECO:0000313" key="2">
    <source>
        <dbReference type="EMBL" id="MCI4684801.1"/>
    </source>
</evidence>
<keyword evidence="3" id="KW-1185">Reference proteome</keyword>
<dbReference type="PANTHER" id="PTHR21197">
    <property type="entry name" value="UDP-GALACTOPYRANOSE MUTASE"/>
    <property type="match status" value="1"/>
</dbReference>
<accession>A0ABS9ZBL8</accession>
<proteinExistence type="predicted"/>
<dbReference type="NCBIfam" id="NF005545">
    <property type="entry name" value="PRK07208.1-1"/>
    <property type="match status" value="1"/>
</dbReference>
<evidence type="ECO:0000259" key="1">
    <source>
        <dbReference type="Pfam" id="PF01593"/>
    </source>
</evidence>